<dbReference type="KEGG" id="eus:EUTSA_v100054381m"/>
<name>V4KKX9_EUTSA</name>
<proteinExistence type="predicted"/>
<dbReference type="Proteomes" id="UP000030689">
    <property type="component" value="Unassembled WGS sequence"/>
</dbReference>
<accession>V4KKX9</accession>
<protein>
    <submittedName>
        <fullName evidence="1">Uncharacterized protein</fullName>
    </submittedName>
</protein>
<keyword evidence="2" id="KW-1185">Reference proteome</keyword>
<feature type="non-terminal residue" evidence="1">
    <location>
        <position position="170"/>
    </location>
</feature>
<dbReference type="InterPro" id="IPR008507">
    <property type="entry name" value="DUF789"/>
</dbReference>
<dbReference type="Gramene" id="ESQ31889">
    <property type="protein sequence ID" value="ESQ31889"/>
    <property type="gene ID" value="EUTSA_v100054381mg"/>
</dbReference>
<dbReference type="EMBL" id="KI517748">
    <property type="protein sequence ID" value="ESQ31889.1"/>
    <property type="molecule type" value="Genomic_DNA"/>
</dbReference>
<sequence>MFTRGESNFENFLGWTSPRVSVHYHTQTRRSSSSSEEVRRPRIGIRDIWSAYEEWSYFGAGVPLSLENIDSKVTQYYHRFLHADHLGYLYFQYNETRKPFERDPLTYKISELAEQDNGLYSLMSSDLSPYSWISVAWYPIYQIPSVTSRPGLSASFLTYHSLTPYFPGTL</sequence>
<dbReference type="AlphaFoldDB" id="V4KKX9"/>
<evidence type="ECO:0000313" key="1">
    <source>
        <dbReference type="EMBL" id="ESQ31889.1"/>
    </source>
</evidence>
<gene>
    <name evidence="1" type="ORF">EUTSA_v100054381mg</name>
</gene>
<dbReference type="Pfam" id="PF05623">
    <property type="entry name" value="DUF789"/>
    <property type="match status" value="1"/>
</dbReference>
<organism evidence="1 2">
    <name type="scientific">Eutrema salsugineum</name>
    <name type="common">Saltwater cress</name>
    <name type="synonym">Sisymbrium salsugineum</name>
    <dbReference type="NCBI Taxonomy" id="72664"/>
    <lineage>
        <taxon>Eukaryota</taxon>
        <taxon>Viridiplantae</taxon>
        <taxon>Streptophyta</taxon>
        <taxon>Embryophyta</taxon>
        <taxon>Tracheophyta</taxon>
        <taxon>Spermatophyta</taxon>
        <taxon>Magnoliopsida</taxon>
        <taxon>eudicotyledons</taxon>
        <taxon>Gunneridae</taxon>
        <taxon>Pentapetalae</taxon>
        <taxon>rosids</taxon>
        <taxon>malvids</taxon>
        <taxon>Brassicales</taxon>
        <taxon>Brassicaceae</taxon>
        <taxon>Eutremeae</taxon>
        <taxon>Eutrema</taxon>
    </lineage>
</organism>
<dbReference type="PANTHER" id="PTHR31343:SF50">
    <property type="entry name" value="GB|AAD11584.1"/>
    <property type="match status" value="1"/>
</dbReference>
<reference evidence="1 2" key="1">
    <citation type="journal article" date="2013" name="Front. Plant Sci.">
        <title>The Reference Genome of the Halophytic Plant Eutrema salsugineum.</title>
        <authorList>
            <person name="Yang R."/>
            <person name="Jarvis D.E."/>
            <person name="Chen H."/>
            <person name="Beilstein M.A."/>
            <person name="Grimwood J."/>
            <person name="Jenkins J."/>
            <person name="Shu S."/>
            <person name="Prochnik S."/>
            <person name="Xin M."/>
            <person name="Ma C."/>
            <person name="Schmutz J."/>
            <person name="Wing R.A."/>
            <person name="Mitchell-Olds T."/>
            <person name="Schumaker K.S."/>
            <person name="Wang X."/>
        </authorList>
    </citation>
    <scope>NUCLEOTIDE SEQUENCE [LARGE SCALE GENOMIC DNA]</scope>
</reference>
<evidence type="ECO:0000313" key="2">
    <source>
        <dbReference type="Proteomes" id="UP000030689"/>
    </source>
</evidence>
<dbReference type="PANTHER" id="PTHR31343">
    <property type="entry name" value="T15D22.8"/>
    <property type="match status" value="1"/>
</dbReference>
<dbReference type="STRING" id="72664.V4KKX9"/>